<evidence type="ECO:0000313" key="1">
    <source>
        <dbReference type="EMBL" id="GMF05548.1"/>
    </source>
</evidence>
<evidence type="ECO:0000313" key="2">
    <source>
        <dbReference type="Proteomes" id="UP001165101"/>
    </source>
</evidence>
<gene>
    <name evidence="1" type="ORF">Cboi01_000661600</name>
</gene>
<reference evidence="1" key="1">
    <citation type="submission" date="2023-04" db="EMBL/GenBank/DDBJ databases">
        <title>Candida boidinii NBRC 1967.</title>
        <authorList>
            <person name="Ichikawa N."/>
            <person name="Sato H."/>
            <person name="Tonouchi N."/>
        </authorList>
    </citation>
    <scope>NUCLEOTIDE SEQUENCE</scope>
    <source>
        <strain evidence="1">NBRC 1967</strain>
    </source>
</reference>
<name>A0ACB5U9J9_CANBO</name>
<protein>
    <submittedName>
        <fullName evidence="1">Unnamed protein product</fullName>
    </submittedName>
</protein>
<accession>A0ACB5U9J9</accession>
<organism evidence="1 2">
    <name type="scientific">Candida boidinii</name>
    <name type="common">Yeast</name>
    <dbReference type="NCBI Taxonomy" id="5477"/>
    <lineage>
        <taxon>Eukaryota</taxon>
        <taxon>Fungi</taxon>
        <taxon>Dikarya</taxon>
        <taxon>Ascomycota</taxon>
        <taxon>Saccharomycotina</taxon>
        <taxon>Pichiomycetes</taxon>
        <taxon>Pichiales</taxon>
        <taxon>Pichiaceae</taxon>
        <taxon>Ogataea</taxon>
        <taxon>Ogataea/Candida clade</taxon>
    </lineage>
</organism>
<dbReference type="Proteomes" id="UP001165101">
    <property type="component" value="Unassembled WGS sequence"/>
</dbReference>
<comment type="caution">
    <text evidence="1">The sequence shown here is derived from an EMBL/GenBank/DDBJ whole genome shotgun (WGS) entry which is preliminary data.</text>
</comment>
<proteinExistence type="predicted"/>
<dbReference type="EMBL" id="BSXV01007746">
    <property type="protein sequence ID" value="GMF05548.1"/>
    <property type="molecule type" value="Genomic_DNA"/>
</dbReference>
<keyword evidence="2" id="KW-1185">Reference proteome</keyword>
<sequence length="151" mass="17188">MMGSVIKNSVYINVTRWYQFFENDKRFSGMVELLNKSLAELKKASKGGKKEVHKANFEIDLPDAKIGEVVTRFPPEPSGYLHIGHAKAAILNKYFADAYKGKLIIRFDDTNPSKEKVEFQDSILEDLKLLGITGDKVTYSSQYFDEIKNES</sequence>